<dbReference type="AlphaFoldDB" id="K9GTZ6"/>
<dbReference type="PATRIC" id="fig|1238182.3.peg.2507"/>
<feature type="binding site" description="covalent" evidence="15">
    <location>
        <position position="134"/>
    </location>
    <ligand>
        <name>heme c</name>
        <dbReference type="ChEBI" id="CHEBI:61717"/>
        <label>2</label>
    </ligand>
</feature>
<dbReference type="PIRSF" id="PIRSF006105">
    <property type="entry name" value="NapB"/>
    <property type="match status" value="1"/>
</dbReference>
<dbReference type="OrthoDB" id="13290at2"/>
<evidence type="ECO:0000256" key="17">
    <source>
        <dbReference type="SAM" id="MobiDB-lite"/>
    </source>
</evidence>
<protein>
    <recommendedName>
        <fullName evidence="5 14">Periplasmic nitrate reductase, electron transfer subunit</fullName>
    </recommendedName>
    <alternativeName>
        <fullName evidence="13 14">Diheme cytochrome c NapB</fullName>
    </alternativeName>
</protein>
<dbReference type="EMBL" id="ANHY01000012">
    <property type="protein sequence ID" value="EKV29470.1"/>
    <property type="molecule type" value="Genomic_DNA"/>
</dbReference>
<feature type="binding site" description="axial binding residue" evidence="16">
    <location>
        <position position="135"/>
    </location>
    <ligand>
        <name>heme c</name>
        <dbReference type="ChEBI" id="CHEBI:61717"/>
        <label>2</label>
    </ligand>
    <ligandPart>
        <name>Fe</name>
        <dbReference type="ChEBI" id="CHEBI:18248"/>
    </ligandPart>
</feature>
<organism evidence="19 20">
    <name type="scientific">Caenispirillum salinarum AK4</name>
    <dbReference type="NCBI Taxonomy" id="1238182"/>
    <lineage>
        <taxon>Bacteria</taxon>
        <taxon>Pseudomonadati</taxon>
        <taxon>Pseudomonadota</taxon>
        <taxon>Alphaproteobacteria</taxon>
        <taxon>Rhodospirillales</taxon>
        <taxon>Novispirillaceae</taxon>
        <taxon>Caenispirillum</taxon>
    </lineage>
</organism>
<dbReference type="PANTHER" id="PTHR38604:SF1">
    <property type="entry name" value="PERIPLASMIC NITRATE REDUCTASE, ELECTRON TRANSFER SUBUNIT"/>
    <property type="match status" value="1"/>
</dbReference>
<evidence type="ECO:0000256" key="8">
    <source>
        <dbReference type="ARBA" id="ARBA00022723"/>
    </source>
</evidence>
<evidence type="ECO:0000256" key="1">
    <source>
        <dbReference type="ARBA" id="ARBA00002599"/>
    </source>
</evidence>
<feature type="binding site" description="covalent" evidence="15">
    <location>
        <position position="91"/>
    </location>
    <ligand>
        <name>heme c</name>
        <dbReference type="ChEBI" id="CHEBI:61717"/>
        <label>1</label>
    </ligand>
</feature>
<feature type="chain" id="PRO_5003929729" description="Periplasmic nitrate reductase, electron transfer subunit" evidence="18">
    <location>
        <begin position="26"/>
        <end position="165"/>
    </location>
</feature>
<keyword evidence="6 14" id="KW-0813">Transport</keyword>
<evidence type="ECO:0000256" key="12">
    <source>
        <dbReference type="ARBA" id="ARBA00023004"/>
    </source>
</evidence>
<feature type="signal peptide" evidence="18">
    <location>
        <begin position="1"/>
        <end position="25"/>
    </location>
</feature>
<reference evidence="19 20" key="1">
    <citation type="journal article" date="2013" name="Genome Announc.">
        <title>Draft Genome Sequence of an Alphaproteobacterium, Caenispirillum salinarum AK4(T), Isolated from a Solar Saltern.</title>
        <authorList>
            <person name="Khatri I."/>
            <person name="Singh A."/>
            <person name="Korpole S."/>
            <person name="Pinnaka A.K."/>
            <person name="Subramanian S."/>
        </authorList>
    </citation>
    <scope>NUCLEOTIDE SEQUENCE [LARGE SCALE GENOMIC DNA]</scope>
    <source>
        <strain evidence="19 20">AK4</strain>
    </source>
</reference>
<feature type="binding site" description="axial binding residue" evidence="16">
    <location>
        <position position="95"/>
    </location>
    <ligand>
        <name>heme c</name>
        <dbReference type="ChEBI" id="CHEBI:61717"/>
        <label>1</label>
    </ligand>
    <ligandPart>
        <name>Fe</name>
        <dbReference type="ChEBI" id="CHEBI:18248"/>
    </ligandPart>
</feature>
<evidence type="ECO:0000256" key="10">
    <source>
        <dbReference type="ARBA" id="ARBA00022764"/>
    </source>
</evidence>
<evidence type="ECO:0000256" key="7">
    <source>
        <dbReference type="ARBA" id="ARBA00022617"/>
    </source>
</evidence>
<dbReference type="GO" id="GO:0009061">
    <property type="term" value="P:anaerobic respiration"/>
    <property type="evidence" value="ECO:0007669"/>
    <property type="project" value="InterPro"/>
</dbReference>
<dbReference type="PANTHER" id="PTHR38604">
    <property type="entry name" value="PERIPLASMIC NITRATE REDUCTASE, ELECTRON TRANSFER SUBUNIT"/>
    <property type="match status" value="1"/>
</dbReference>
<evidence type="ECO:0000256" key="18">
    <source>
        <dbReference type="SAM" id="SignalP"/>
    </source>
</evidence>
<accession>K9GTZ6</accession>
<comment type="PTM">
    <text evidence="15">Binds 2 heme C groups per subunit.</text>
</comment>
<dbReference type="Gene3D" id="1.10.1130.10">
    <property type="entry name" value="Flavocytochrome C3, Chain A"/>
    <property type="match status" value="1"/>
</dbReference>
<evidence type="ECO:0000256" key="14">
    <source>
        <dbReference type="PIRNR" id="PIRNR006105"/>
    </source>
</evidence>
<dbReference type="eggNOG" id="COG3043">
    <property type="taxonomic scope" value="Bacteria"/>
</dbReference>
<feature type="binding site" description="covalent" evidence="15">
    <location>
        <position position="94"/>
    </location>
    <ligand>
        <name>heme c</name>
        <dbReference type="ChEBI" id="CHEBI:61717"/>
        <label>1</label>
    </ligand>
</feature>
<dbReference type="InterPro" id="IPR036280">
    <property type="entry name" value="Multihaem_cyt_sf"/>
</dbReference>
<sequence length="165" mass="17993">MWTRKTILSAALALVAAGAASAALAQSGLEDGLEPTHPLTGPNPLPQVTPADPMPPEVVDEQRVRRGYPEQPPVIPHRIRDYQIDLNTNKCLTCHAREFAPRVQAPMISVTHFMDRDQQMLAGVAPRRYTCRQCHVPQTKAVPPIPNTFMEIGTLAIDEAQGGGD</sequence>
<keyword evidence="8 16" id="KW-0479">Metal-binding</keyword>
<dbReference type="RefSeq" id="WP_009540951.1">
    <property type="nucleotide sequence ID" value="NZ_ANHY01000012.1"/>
</dbReference>
<dbReference type="FunFam" id="1.10.1130.10:FF:000001">
    <property type="entry name" value="Periplasmic nitrate reductase, electron transfer subunit"/>
    <property type="match status" value="1"/>
</dbReference>
<evidence type="ECO:0000256" key="9">
    <source>
        <dbReference type="ARBA" id="ARBA00022729"/>
    </source>
</evidence>
<dbReference type="GO" id="GO:0042597">
    <property type="term" value="C:periplasmic space"/>
    <property type="evidence" value="ECO:0007669"/>
    <property type="project" value="UniProtKB-SubCell"/>
</dbReference>
<evidence type="ECO:0000256" key="6">
    <source>
        <dbReference type="ARBA" id="ARBA00022448"/>
    </source>
</evidence>
<evidence type="ECO:0000313" key="19">
    <source>
        <dbReference type="EMBL" id="EKV29470.1"/>
    </source>
</evidence>
<keyword evidence="10 14" id="KW-0574">Periplasm</keyword>
<keyword evidence="11 14" id="KW-0249">Electron transport</keyword>
<evidence type="ECO:0000256" key="15">
    <source>
        <dbReference type="PIRSR" id="PIRSR006105-1"/>
    </source>
</evidence>
<keyword evidence="20" id="KW-1185">Reference proteome</keyword>
<comment type="similarity">
    <text evidence="3 14">Belongs to the NapB family.</text>
</comment>
<evidence type="ECO:0000256" key="11">
    <source>
        <dbReference type="ARBA" id="ARBA00022982"/>
    </source>
</evidence>
<dbReference type="InterPro" id="IPR005591">
    <property type="entry name" value="NapB"/>
</dbReference>
<name>K9GTZ6_9PROT</name>
<feature type="region of interest" description="Disordered" evidence="17">
    <location>
        <begin position="30"/>
        <end position="55"/>
    </location>
</feature>
<keyword evidence="9 18" id="KW-0732">Signal</keyword>
<feature type="compositionally biased region" description="Pro residues" evidence="17">
    <location>
        <begin position="41"/>
        <end position="55"/>
    </location>
</feature>
<dbReference type="SUPFAM" id="SSF48695">
    <property type="entry name" value="Multiheme cytochromes"/>
    <property type="match status" value="1"/>
</dbReference>
<proteinExistence type="inferred from homology"/>
<keyword evidence="7 15" id="KW-0349">Heme</keyword>
<evidence type="ECO:0000256" key="13">
    <source>
        <dbReference type="ARBA" id="ARBA00031832"/>
    </source>
</evidence>
<evidence type="ECO:0000256" key="2">
    <source>
        <dbReference type="ARBA" id="ARBA00004418"/>
    </source>
</evidence>
<dbReference type="Pfam" id="PF03892">
    <property type="entry name" value="NapB"/>
    <property type="match status" value="1"/>
</dbReference>
<gene>
    <name evidence="19" type="ORF">C882_0292</name>
</gene>
<evidence type="ECO:0000256" key="16">
    <source>
        <dbReference type="PIRSR" id="PIRSR006105-2"/>
    </source>
</evidence>
<evidence type="ECO:0000256" key="3">
    <source>
        <dbReference type="ARBA" id="ARBA00007368"/>
    </source>
</evidence>
<feature type="binding site" description="axial binding residue" evidence="16">
    <location>
        <position position="112"/>
    </location>
    <ligand>
        <name>heme c</name>
        <dbReference type="ChEBI" id="CHEBI:61717"/>
        <label>2</label>
    </ligand>
    <ligandPart>
        <name>Fe</name>
        <dbReference type="ChEBI" id="CHEBI:18248"/>
    </ligandPart>
</feature>
<evidence type="ECO:0000256" key="4">
    <source>
        <dbReference type="ARBA" id="ARBA00011752"/>
    </source>
</evidence>
<comment type="function">
    <text evidence="1">Electron transfer subunit of the periplasmic nitrate reductase complex NapAB. Receives electrons from the membrane-anchored tetraheme c-type NapC protein and transfers these to NapA subunit, thus allowing electron flow between membrane and periplasm. Essential for periplasmic nitrate reduction with nitrate as the terminal electron acceptor.</text>
</comment>
<dbReference type="STRING" id="1238182.C882_0292"/>
<feature type="binding site" description="covalent" evidence="15">
    <location>
        <position position="131"/>
    </location>
    <ligand>
        <name>heme c</name>
        <dbReference type="ChEBI" id="CHEBI:61717"/>
        <label>2</label>
    </ligand>
</feature>
<dbReference type="GO" id="GO:0046872">
    <property type="term" value="F:metal ion binding"/>
    <property type="evidence" value="ECO:0007669"/>
    <property type="project" value="UniProtKB-KW"/>
</dbReference>
<comment type="caution">
    <text evidence="19">The sequence shown here is derived from an EMBL/GenBank/DDBJ whole genome shotgun (WGS) entry which is preliminary data.</text>
</comment>
<dbReference type="Proteomes" id="UP000009881">
    <property type="component" value="Unassembled WGS sequence"/>
</dbReference>
<keyword evidence="12 16" id="KW-0408">Iron</keyword>
<feature type="binding site" description="axial binding residue" evidence="16">
    <location>
        <position position="77"/>
    </location>
    <ligand>
        <name>heme c</name>
        <dbReference type="ChEBI" id="CHEBI:61717"/>
        <label>1</label>
    </ligand>
    <ligandPart>
        <name>Fe</name>
        <dbReference type="ChEBI" id="CHEBI:18248"/>
    </ligandPart>
</feature>
<evidence type="ECO:0000256" key="5">
    <source>
        <dbReference type="ARBA" id="ARBA00013773"/>
    </source>
</evidence>
<evidence type="ECO:0000313" key="20">
    <source>
        <dbReference type="Proteomes" id="UP000009881"/>
    </source>
</evidence>
<comment type="subcellular location">
    <subcellularLocation>
        <location evidence="2 14">Periplasm</location>
    </subcellularLocation>
</comment>
<comment type="subunit">
    <text evidence="4 14">Component of the periplasmic nitrate reductase NapAB complex composed of NapA and NapB.</text>
</comment>